<dbReference type="EMBL" id="CP060717">
    <property type="protein sequence ID" value="QNN66084.1"/>
    <property type="molecule type" value="Genomic_DNA"/>
</dbReference>
<organism evidence="1 2">
    <name type="scientific">Sphingomonas rhizophila</name>
    <dbReference type="NCBI Taxonomy" id="2071607"/>
    <lineage>
        <taxon>Bacteria</taxon>
        <taxon>Pseudomonadati</taxon>
        <taxon>Pseudomonadota</taxon>
        <taxon>Alphaproteobacteria</taxon>
        <taxon>Sphingomonadales</taxon>
        <taxon>Sphingomonadaceae</taxon>
        <taxon>Sphingomonas</taxon>
    </lineage>
</organism>
<dbReference type="PANTHER" id="PTHR20974:SF0">
    <property type="entry name" value="UPF0585 PROTEIN CG18661"/>
    <property type="match status" value="1"/>
</dbReference>
<dbReference type="Gene3D" id="3.40.50.150">
    <property type="entry name" value="Vaccinia Virus protein VP39"/>
    <property type="match status" value="1"/>
</dbReference>
<dbReference type="InterPro" id="IPR010342">
    <property type="entry name" value="DUF938"/>
</dbReference>
<reference evidence="1 2" key="1">
    <citation type="submission" date="2020-08" db="EMBL/GenBank/DDBJ databases">
        <title>Genome sequence of Sphingomonas rhizophila KACC 19189T.</title>
        <authorList>
            <person name="Hyun D.-W."/>
            <person name="Bae J.-W."/>
        </authorList>
    </citation>
    <scope>NUCLEOTIDE SEQUENCE [LARGE SCALE GENOMIC DNA]</scope>
    <source>
        <strain evidence="1 2">KACC 19189</strain>
    </source>
</reference>
<dbReference type="CDD" id="cd02440">
    <property type="entry name" value="AdoMet_MTases"/>
    <property type="match status" value="1"/>
</dbReference>
<proteinExistence type="predicted"/>
<evidence type="ECO:0000313" key="2">
    <source>
        <dbReference type="Proteomes" id="UP000515955"/>
    </source>
</evidence>
<name>A0A7G9SE09_9SPHN</name>
<dbReference type="SUPFAM" id="SSF53335">
    <property type="entry name" value="S-adenosyl-L-methionine-dependent methyltransferases"/>
    <property type="match status" value="1"/>
</dbReference>
<dbReference type="KEGG" id="srhi:H9L12_06310"/>
<dbReference type="RefSeq" id="WP_187543069.1">
    <property type="nucleotide sequence ID" value="NZ_CP060717.1"/>
</dbReference>
<dbReference type="Pfam" id="PF06080">
    <property type="entry name" value="DUF938"/>
    <property type="match status" value="1"/>
</dbReference>
<dbReference type="PANTHER" id="PTHR20974">
    <property type="entry name" value="UPF0585 PROTEIN CG18661"/>
    <property type="match status" value="1"/>
</dbReference>
<evidence type="ECO:0000313" key="1">
    <source>
        <dbReference type="EMBL" id="QNN66084.1"/>
    </source>
</evidence>
<gene>
    <name evidence="1" type="ORF">H9L12_06310</name>
</gene>
<dbReference type="Proteomes" id="UP000515955">
    <property type="component" value="Chromosome"/>
</dbReference>
<dbReference type="AlphaFoldDB" id="A0A7G9SE09"/>
<sequence length="213" mass="22902">MAQPSLPPYNVGDLEGADRRHAPAAARNVGAIGDVLAEWLPPGGTVLEIASGTGEHALAFAGRFPDLTWIPSDLDPVALRSIRAWAKDRPVNLSPPVALDASDPPWPVESADAVVSINMVHIAPWEAALGLLEGAARILPAGGVLILYGPWRVTGQALEPSNEAFDLDLKSRDPRWGLRDTATFEGEAEKRGLAAIDRRRMPANNLMLLFRRT</sequence>
<dbReference type="InterPro" id="IPR029063">
    <property type="entry name" value="SAM-dependent_MTases_sf"/>
</dbReference>
<protein>
    <submittedName>
        <fullName evidence="1">DUF938 domain-containing protein</fullName>
    </submittedName>
</protein>
<accession>A0A7G9SE09</accession>
<keyword evidence="2" id="KW-1185">Reference proteome</keyword>